<dbReference type="SMART" id="SM00346">
    <property type="entry name" value="HTH_ICLR"/>
    <property type="match status" value="1"/>
</dbReference>
<organism evidence="6 7">
    <name type="scientific">Cytobacillus praedii</name>
    <dbReference type="NCBI Taxonomy" id="1742358"/>
    <lineage>
        <taxon>Bacteria</taxon>
        <taxon>Bacillati</taxon>
        <taxon>Bacillota</taxon>
        <taxon>Bacilli</taxon>
        <taxon>Bacillales</taxon>
        <taxon>Bacillaceae</taxon>
        <taxon>Cytobacillus</taxon>
    </lineage>
</organism>
<dbReference type="InterPro" id="IPR014757">
    <property type="entry name" value="Tscrpt_reg_IclR_C"/>
</dbReference>
<dbReference type="GO" id="GO:0003700">
    <property type="term" value="F:DNA-binding transcription factor activity"/>
    <property type="evidence" value="ECO:0007669"/>
    <property type="project" value="TreeGrafter"/>
</dbReference>
<gene>
    <name evidence="6" type="ORF">E0Y62_00255</name>
</gene>
<dbReference type="PANTHER" id="PTHR30136:SF24">
    <property type="entry name" value="HTH-TYPE TRANSCRIPTIONAL REPRESSOR ALLR"/>
    <property type="match status" value="1"/>
</dbReference>
<dbReference type="GO" id="GO:0045892">
    <property type="term" value="P:negative regulation of DNA-templated transcription"/>
    <property type="evidence" value="ECO:0007669"/>
    <property type="project" value="TreeGrafter"/>
</dbReference>
<dbReference type="AlphaFoldDB" id="A0A4R1B0I2"/>
<evidence type="ECO:0000256" key="1">
    <source>
        <dbReference type="ARBA" id="ARBA00023015"/>
    </source>
</evidence>
<keyword evidence="1" id="KW-0805">Transcription regulation</keyword>
<dbReference type="InterPro" id="IPR005471">
    <property type="entry name" value="Tscrpt_reg_IclR_N"/>
</dbReference>
<dbReference type="SUPFAM" id="SSF55781">
    <property type="entry name" value="GAF domain-like"/>
    <property type="match status" value="1"/>
</dbReference>
<feature type="domain" description="IclR-ED" evidence="5">
    <location>
        <begin position="68"/>
        <end position="249"/>
    </location>
</feature>
<evidence type="ECO:0000313" key="7">
    <source>
        <dbReference type="Proteomes" id="UP000293846"/>
    </source>
</evidence>
<evidence type="ECO:0000313" key="6">
    <source>
        <dbReference type="EMBL" id="TCJ06276.1"/>
    </source>
</evidence>
<dbReference type="InterPro" id="IPR029016">
    <property type="entry name" value="GAF-like_dom_sf"/>
</dbReference>
<dbReference type="SUPFAM" id="SSF46785">
    <property type="entry name" value="Winged helix' DNA-binding domain"/>
    <property type="match status" value="1"/>
</dbReference>
<dbReference type="PROSITE" id="PS51078">
    <property type="entry name" value="ICLR_ED"/>
    <property type="match status" value="1"/>
</dbReference>
<reference evidence="6 7" key="1">
    <citation type="submission" date="2019-03" db="EMBL/GenBank/DDBJ databases">
        <authorList>
            <person name="Jensen L."/>
            <person name="Storgaard J."/>
            <person name="Sulaj E."/>
            <person name="Schramm A."/>
            <person name="Marshall I.P.G."/>
        </authorList>
    </citation>
    <scope>NUCLEOTIDE SEQUENCE [LARGE SCALE GENOMIC DNA]</scope>
    <source>
        <strain evidence="6 7">2017H2G3</strain>
    </source>
</reference>
<dbReference type="Gene3D" id="1.10.10.10">
    <property type="entry name" value="Winged helix-like DNA-binding domain superfamily/Winged helix DNA-binding domain"/>
    <property type="match status" value="1"/>
</dbReference>
<evidence type="ECO:0000259" key="5">
    <source>
        <dbReference type="PROSITE" id="PS51078"/>
    </source>
</evidence>
<dbReference type="Pfam" id="PF01614">
    <property type="entry name" value="IclR_C"/>
    <property type="match status" value="1"/>
</dbReference>
<proteinExistence type="predicted"/>
<evidence type="ECO:0000259" key="4">
    <source>
        <dbReference type="PROSITE" id="PS51077"/>
    </source>
</evidence>
<comment type="caution">
    <text evidence="6">The sequence shown here is derived from an EMBL/GenBank/DDBJ whole genome shotgun (WGS) entry which is preliminary data.</text>
</comment>
<dbReference type="Proteomes" id="UP000293846">
    <property type="component" value="Unassembled WGS sequence"/>
</dbReference>
<evidence type="ECO:0000256" key="3">
    <source>
        <dbReference type="ARBA" id="ARBA00023163"/>
    </source>
</evidence>
<accession>A0A4R1B0I2</accession>
<sequence>MNLSSKTVSKALSILDAFTAETPSWGLRDLARYLDMSHTIVHRILSTFEEKGYIVQNAETNKYELGIKFIELSSVVEDNLKITEMIQPIMKRVALETGESVVLTIVDNEEGLYLKIVESEKSVRFSESVGKRSPLYIGASHKVILAHLPDDIQSNIVDLGISNKAKQIDTKEGFLDLLEFIKKQGWFYTSSETFEDVAAVSIPLFDNKRNILGSLSVAGPSYRLTEDQAKKFLPILKENQDNLNFILSKVFFPSRRNYLMNKLS</sequence>
<dbReference type="InterPro" id="IPR036390">
    <property type="entry name" value="WH_DNA-bd_sf"/>
</dbReference>
<dbReference type="PROSITE" id="PS51077">
    <property type="entry name" value="HTH_ICLR"/>
    <property type="match status" value="1"/>
</dbReference>
<dbReference type="GO" id="GO:0003677">
    <property type="term" value="F:DNA binding"/>
    <property type="evidence" value="ECO:0007669"/>
    <property type="project" value="UniProtKB-KW"/>
</dbReference>
<dbReference type="Gene3D" id="3.30.450.40">
    <property type="match status" value="1"/>
</dbReference>
<name>A0A4R1B0I2_9BACI</name>
<keyword evidence="7" id="KW-1185">Reference proteome</keyword>
<dbReference type="Pfam" id="PF09339">
    <property type="entry name" value="HTH_IclR"/>
    <property type="match status" value="1"/>
</dbReference>
<dbReference type="InterPro" id="IPR036388">
    <property type="entry name" value="WH-like_DNA-bd_sf"/>
</dbReference>
<protein>
    <submittedName>
        <fullName evidence="6">IclR family transcriptional regulator</fullName>
    </submittedName>
</protein>
<keyword evidence="3" id="KW-0804">Transcription</keyword>
<dbReference type="OrthoDB" id="9791752at2"/>
<dbReference type="EMBL" id="SJTH01000001">
    <property type="protein sequence ID" value="TCJ06276.1"/>
    <property type="molecule type" value="Genomic_DNA"/>
</dbReference>
<keyword evidence="2" id="KW-0238">DNA-binding</keyword>
<dbReference type="InterPro" id="IPR050707">
    <property type="entry name" value="HTH_MetabolicPath_Reg"/>
</dbReference>
<evidence type="ECO:0000256" key="2">
    <source>
        <dbReference type="ARBA" id="ARBA00023125"/>
    </source>
</evidence>
<feature type="domain" description="HTH iclR-type" evidence="4">
    <location>
        <begin position="5"/>
        <end position="67"/>
    </location>
</feature>
<dbReference type="PANTHER" id="PTHR30136">
    <property type="entry name" value="HELIX-TURN-HELIX TRANSCRIPTIONAL REGULATOR, ICLR FAMILY"/>
    <property type="match status" value="1"/>
</dbReference>
<dbReference type="STRING" id="1742358.GCA_001439605_02107"/>